<dbReference type="PROSITE" id="PS51192">
    <property type="entry name" value="HELICASE_ATP_BIND_1"/>
    <property type="match status" value="1"/>
</dbReference>
<dbReference type="Pfam" id="PF26142">
    <property type="entry name" value="DD_DDX21-DDX50"/>
    <property type="match status" value="1"/>
</dbReference>
<evidence type="ECO:0000256" key="5">
    <source>
        <dbReference type="ARBA" id="ARBA00022806"/>
    </source>
</evidence>
<dbReference type="InterPro" id="IPR014001">
    <property type="entry name" value="Helicase_ATP-bd"/>
</dbReference>
<evidence type="ECO:0000256" key="3">
    <source>
        <dbReference type="ARBA" id="ARBA00022741"/>
    </source>
</evidence>
<evidence type="ECO:0000259" key="11">
    <source>
        <dbReference type="PROSITE" id="PS51192"/>
    </source>
</evidence>
<dbReference type="Proteomes" id="UP000321306">
    <property type="component" value="Unassembled WGS sequence"/>
</dbReference>
<dbReference type="InterPro" id="IPR027417">
    <property type="entry name" value="P-loop_NTPase"/>
</dbReference>
<dbReference type="GO" id="GO:0016787">
    <property type="term" value="F:hydrolase activity"/>
    <property type="evidence" value="ECO:0007669"/>
    <property type="project" value="UniProtKB-KW"/>
</dbReference>
<dbReference type="InterPro" id="IPR050079">
    <property type="entry name" value="DEAD_box_RNA_helicase"/>
</dbReference>
<comment type="similarity">
    <text evidence="1">Belongs to the DEAD box helicase family. DDX21/DDX50 subfamily.</text>
</comment>
<dbReference type="InterPro" id="IPR044742">
    <property type="entry name" value="DEAD/DEAH_RhlB"/>
</dbReference>
<gene>
    <name evidence="14" type="ORF">DC3_05450</name>
</gene>
<evidence type="ECO:0000259" key="12">
    <source>
        <dbReference type="PROSITE" id="PS51194"/>
    </source>
</evidence>
<feature type="domain" description="Helicase ATP-binding" evidence="11">
    <location>
        <begin position="32"/>
        <end position="203"/>
    </location>
</feature>
<feature type="region of interest" description="Disordered" evidence="10">
    <location>
        <begin position="509"/>
        <end position="585"/>
    </location>
</feature>
<evidence type="ECO:0000256" key="1">
    <source>
        <dbReference type="ARBA" id="ARBA00006517"/>
    </source>
</evidence>
<comment type="caution">
    <text evidence="14">The sequence shown here is derived from an EMBL/GenBank/DDBJ whole genome shotgun (WGS) entry which is preliminary data.</text>
</comment>
<accession>A0A511MWH5</accession>
<feature type="domain" description="Helicase C-terminal" evidence="12">
    <location>
        <begin position="231"/>
        <end position="391"/>
    </location>
</feature>
<dbReference type="InterPro" id="IPR012562">
    <property type="entry name" value="GUCT"/>
</dbReference>
<dbReference type="Pfam" id="PF00271">
    <property type="entry name" value="Helicase_C"/>
    <property type="match status" value="1"/>
</dbReference>
<dbReference type="GO" id="GO:0005524">
    <property type="term" value="F:ATP binding"/>
    <property type="evidence" value="ECO:0007669"/>
    <property type="project" value="UniProtKB-KW"/>
</dbReference>
<keyword evidence="5 9" id="KW-0347">Helicase</keyword>
<dbReference type="GO" id="GO:0003724">
    <property type="term" value="F:RNA helicase activity"/>
    <property type="evidence" value="ECO:0007669"/>
    <property type="project" value="UniProtKB-EC"/>
</dbReference>
<organism evidence="14 15">
    <name type="scientific">Deinococcus cellulosilyticus (strain DSM 18568 / NBRC 106333 / KACC 11606 / 5516J-15)</name>
    <dbReference type="NCBI Taxonomy" id="1223518"/>
    <lineage>
        <taxon>Bacteria</taxon>
        <taxon>Thermotogati</taxon>
        <taxon>Deinococcota</taxon>
        <taxon>Deinococci</taxon>
        <taxon>Deinococcales</taxon>
        <taxon>Deinococcaceae</taxon>
        <taxon>Deinococcus</taxon>
    </lineage>
</organism>
<keyword evidence="6 9" id="KW-0067">ATP-binding</keyword>
<dbReference type="CDD" id="cd00268">
    <property type="entry name" value="DEADc"/>
    <property type="match status" value="1"/>
</dbReference>
<reference evidence="14 15" key="1">
    <citation type="submission" date="2019-07" db="EMBL/GenBank/DDBJ databases">
        <title>Whole genome shotgun sequence of Deinococcus cellulosilyticus NBRC 106333.</title>
        <authorList>
            <person name="Hosoyama A."/>
            <person name="Uohara A."/>
            <person name="Ohji S."/>
            <person name="Ichikawa N."/>
        </authorList>
    </citation>
    <scope>NUCLEOTIDE SEQUENCE [LARGE SCALE GENOMIC DNA]</scope>
    <source>
        <strain evidence="14 15">NBRC 106333</strain>
    </source>
</reference>
<evidence type="ECO:0000256" key="9">
    <source>
        <dbReference type="RuleBase" id="RU000492"/>
    </source>
</evidence>
<dbReference type="InterPro" id="IPR001650">
    <property type="entry name" value="Helicase_C-like"/>
</dbReference>
<keyword evidence="15" id="KW-1185">Reference proteome</keyword>
<dbReference type="RefSeq" id="WP_146882068.1">
    <property type="nucleotide sequence ID" value="NZ_BJXB01000002.1"/>
</dbReference>
<feature type="domain" description="DEAD-box RNA helicase Q" evidence="13">
    <location>
        <begin position="1"/>
        <end position="29"/>
    </location>
</feature>
<feature type="compositionally biased region" description="Basic and acidic residues" evidence="10">
    <location>
        <begin position="517"/>
        <end position="566"/>
    </location>
</feature>
<dbReference type="PANTHER" id="PTHR47959:SF1">
    <property type="entry name" value="ATP-DEPENDENT RNA HELICASE DBPA"/>
    <property type="match status" value="1"/>
</dbReference>
<dbReference type="InterPro" id="IPR000629">
    <property type="entry name" value="RNA-helicase_DEAD-box_CS"/>
</dbReference>
<dbReference type="InterPro" id="IPR059027">
    <property type="entry name" value="DD_DDX21-DDX50"/>
</dbReference>
<dbReference type="InterPro" id="IPR014014">
    <property type="entry name" value="RNA_helicase_DEAD_Q_motif"/>
</dbReference>
<dbReference type="PROSITE" id="PS51195">
    <property type="entry name" value="Q_MOTIF"/>
    <property type="match status" value="1"/>
</dbReference>
<dbReference type="PROSITE" id="PS00039">
    <property type="entry name" value="DEAD_ATP_HELICASE"/>
    <property type="match status" value="1"/>
</dbReference>
<dbReference type="AlphaFoldDB" id="A0A511MWH5"/>
<evidence type="ECO:0000256" key="8">
    <source>
        <dbReference type="PROSITE-ProRule" id="PRU00552"/>
    </source>
</evidence>
<evidence type="ECO:0000313" key="15">
    <source>
        <dbReference type="Proteomes" id="UP000321306"/>
    </source>
</evidence>
<dbReference type="EC" id="3.6.4.13" evidence="2"/>
<evidence type="ECO:0000256" key="2">
    <source>
        <dbReference type="ARBA" id="ARBA00012552"/>
    </source>
</evidence>
<keyword evidence="4 9" id="KW-0378">Hydrolase</keyword>
<dbReference type="PANTHER" id="PTHR47959">
    <property type="entry name" value="ATP-DEPENDENT RNA HELICASE RHLE-RELATED"/>
    <property type="match status" value="1"/>
</dbReference>
<dbReference type="PROSITE" id="PS51194">
    <property type="entry name" value="HELICASE_CTER"/>
    <property type="match status" value="1"/>
</dbReference>
<evidence type="ECO:0000256" key="6">
    <source>
        <dbReference type="ARBA" id="ARBA00022840"/>
    </source>
</evidence>
<feature type="short sequence motif" description="Q motif" evidence="8">
    <location>
        <begin position="1"/>
        <end position="29"/>
    </location>
</feature>
<evidence type="ECO:0000259" key="13">
    <source>
        <dbReference type="PROSITE" id="PS51195"/>
    </source>
</evidence>
<evidence type="ECO:0000313" key="14">
    <source>
        <dbReference type="EMBL" id="GEM44910.1"/>
    </source>
</evidence>
<evidence type="ECO:0000256" key="10">
    <source>
        <dbReference type="SAM" id="MobiDB-lite"/>
    </source>
</evidence>
<name>A0A511MWH5_DEIC1</name>
<sequence>MQFSDFDLHAEVVSRLAARGIVTPSPIQAESLPHTLNGKDVIGRARTGTGKTLAFALPIIEGLAPSKDYGRAPRALVLAPTRELAKQIAEEFNQSAPHLSITTIYGGSSYVLQEKALTRGVDIVVGTPGRIIDHLERKTLLLDEVQFAVLDEADEMLNVGFAEAVETILRHAPEDRQTLLFSATLTPSVIRLARAYMRNPVTVDLIGEDAPKAAQTVKHLAVKVGRSRTRVLVDLLSVYNPERAIVFTRTKREADELALELIGRGIEAEGLHGDLAQAQRERALAAFRSGRTRVLVATDVAARGLDIPEVDVVVQYHVPQDHESYVHRSGRTGRAGRNGVAIVMYAPKEQYAIRQLENATGARFEKIEPPTQAEVYASNMRNVANMVKNVPDEISSMFLGQAEELIAQLGVEALAKALARIAGVTEAPRSVSLLSGEEDFVTVTLRAPRMTVPRAVALIARGLNIESRALGKVRLFEGGAVADIPTDRVEDLLALSPLEEKVQVVKTEELPELLETPQRDDRGPRQGDRGGYRGGGDRGGYRGNREGGSDRGGDRGGYRGNSDREGVYAGNREGGKRPYQSRKRY</sequence>
<dbReference type="SUPFAM" id="SSF52540">
    <property type="entry name" value="P-loop containing nucleoside triphosphate hydrolases"/>
    <property type="match status" value="1"/>
</dbReference>
<keyword evidence="3 9" id="KW-0547">Nucleotide-binding</keyword>
<evidence type="ECO:0000256" key="4">
    <source>
        <dbReference type="ARBA" id="ARBA00022801"/>
    </source>
</evidence>
<dbReference type="SMART" id="SM00487">
    <property type="entry name" value="DEXDc"/>
    <property type="match status" value="1"/>
</dbReference>
<dbReference type="GO" id="GO:0003723">
    <property type="term" value="F:RNA binding"/>
    <property type="evidence" value="ECO:0007669"/>
    <property type="project" value="UniProtKB-KW"/>
</dbReference>
<keyword evidence="7" id="KW-0694">RNA-binding</keyword>
<dbReference type="EMBL" id="BJXB01000002">
    <property type="protein sequence ID" value="GEM44910.1"/>
    <property type="molecule type" value="Genomic_DNA"/>
</dbReference>
<dbReference type="CDD" id="cd18787">
    <property type="entry name" value="SF2_C_DEAD"/>
    <property type="match status" value="1"/>
</dbReference>
<dbReference type="OrthoDB" id="9805696at2"/>
<dbReference type="Gene3D" id="3.40.50.300">
    <property type="entry name" value="P-loop containing nucleotide triphosphate hydrolases"/>
    <property type="match status" value="2"/>
</dbReference>
<proteinExistence type="inferred from homology"/>
<evidence type="ECO:0000256" key="7">
    <source>
        <dbReference type="ARBA" id="ARBA00022884"/>
    </source>
</evidence>
<dbReference type="SMART" id="SM00490">
    <property type="entry name" value="HELICc"/>
    <property type="match status" value="1"/>
</dbReference>
<dbReference type="Pfam" id="PF00270">
    <property type="entry name" value="DEAD"/>
    <property type="match status" value="1"/>
</dbReference>
<dbReference type="Pfam" id="PF08152">
    <property type="entry name" value="GUCT"/>
    <property type="match status" value="1"/>
</dbReference>
<dbReference type="Gene3D" id="3.30.70.1800">
    <property type="match status" value="1"/>
</dbReference>
<dbReference type="GO" id="GO:0005829">
    <property type="term" value="C:cytosol"/>
    <property type="evidence" value="ECO:0007669"/>
    <property type="project" value="TreeGrafter"/>
</dbReference>
<dbReference type="InterPro" id="IPR011545">
    <property type="entry name" value="DEAD/DEAH_box_helicase_dom"/>
</dbReference>
<protein>
    <recommendedName>
        <fullName evidence="2">RNA helicase</fullName>
        <ecNumber evidence="2">3.6.4.13</ecNumber>
    </recommendedName>
</protein>